<reference evidence="3" key="1">
    <citation type="journal article" date="2022" name="Int. J. Mol. Sci.">
        <title>Draft Genome of Tanacetum Coccineum: Genomic Comparison of Closely Related Tanacetum-Family Plants.</title>
        <authorList>
            <person name="Yamashiro T."/>
            <person name="Shiraishi A."/>
            <person name="Nakayama K."/>
            <person name="Satake H."/>
        </authorList>
    </citation>
    <scope>NUCLEOTIDE SEQUENCE</scope>
</reference>
<evidence type="ECO:0000313" key="4">
    <source>
        <dbReference type="Proteomes" id="UP001151760"/>
    </source>
</evidence>
<feature type="region of interest" description="Disordered" evidence="2">
    <location>
        <begin position="529"/>
        <end position="558"/>
    </location>
</feature>
<evidence type="ECO:0000313" key="3">
    <source>
        <dbReference type="EMBL" id="GJT78804.1"/>
    </source>
</evidence>
<evidence type="ECO:0000256" key="1">
    <source>
        <dbReference type="SAM" id="Coils"/>
    </source>
</evidence>
<dbReference type="Proteomes" id="UP001151760">
    <property type="component" value="Unassembled WGS sequence"/>
</dbReference>
<accession>A0ABQ5GTM1</accession>
<sequence length="558" mass="62790">MGGVDTCLHLSLLSIRLSCYYCLSSLLERFSSSRLCSRELDFFCGTFNILAELRPELPRREDTNKDASAGKRAAKNWNYHFFWIDVSICLISVPWHAGASVLKGPLPSNNHVNAELLALLDHHRIIIRRYPETFLCLVGLSHSFDDVHVRPTLLKDDGSDMGLLDFVKSADPFNVKTGERTLVEEEEHAGKKKRRVVFEDLLAKRLRADADVVSGRVPTTGVLGLMMRLPLLGLMTLLRLLLEVQIVKTATADNIHVPEWDITNGAQVDNPALCRNLLDHVTPPSYWVALRNQSNACFLDAFNINSAQHTCMLSELCLRYEHKVVTKEKFQKKFTDNYVVVQQRDAEIAALRSRLEEVEREAAKFVALRSYVSELEVGMAVKFEEVNTLSKHNVELLSKASTFESEHGQLNRHIIKLWVDYERLRSEMSTKIDARIADVRRDMDNNLSALDELESLKDSPFKSIMSALVLKDAQGNVDSTPELQQFQPSHDQVTVPIYSEFGSVNGEMLLSKVVPIARTAAVSTFVLSDDERSANQPPVAHPHDDMFDTSVLDGSGDD</sequence>
<feature type="coiled-coil region" evidence="1">
    <location>
        <begin position="341"/>
        <end position="368"/>
    </location>
</feature>
<keyword evidence="1" id="KW-0175">Coiled coil</keyword>
<gene>
    <name evidence="3" type="ORF">Tco_1045529</name>
</gene>
<organism evidence="3 4">
    <name type="scientific">Tanacetum coccineum</name>
    <dbReference type="NCBI Taxonomy" id="301880"/>
    <lineage>
        <taxon>Eukaryota</taxon>
        <taxon>Viridiplantae</taxon>
        <taxon>Streptophyta</taxon>
        <taxon>Embryophyta</taxon>
        <taxon>Tracheophyta</taxon>
        <taxon>Spermatophyta</taxon>
        <taxon>Magnoliopsida</taxon>
        <taxon>eudicotyledons</taxon>
        <taxon>Gunneridae</taxon>
        <taxon>Pentapetalae</taxon>
        <taxon>asterids</taxon>
        <taxon>campanulids</taxon>
        <taxon>Asterales</taxon>
        <taxon>Asteraceae</taxon>
        <taxon>Asteroideae</taxon>
        <taxon>Anthemideae</taxon>
        <taxon>Anthemidinae</taxon>
        <taxon>Tanacetum</taxon>
    </lineage>
</organism>
<dbReference type="EMBL" id="BQNB010018836">
    <property type="protein sequence ID" value="GJT78804.1"/>
    <property type="molecule type" value="Genomic_DNA"/>
</dbReference>
<evidence type="ECO:0008006" key="5">
    <source>
        <dbReference type="Google" id="ProtNLM"/>
    </source>
</evidence>
<evidence type="ECO:0000256" key="2">
    <source>
        <dbReference type="SAM" id="MobiDB-lite"/>
    </source>
</evidence>
<reference evidence="3" key="2">
    <citation type="submission" date="2022-01" db="EMBL/GenBank/DDBJ databases">
        <authorList>
            <person name="Yamashiro T."/>
            <person name="Shiraishi A."/>
            <person name="Satake H."/>
            <person name="Nakayama K."/>
        </authorList>
    </citation>
    <scope>NUCLEOTIDE SEQUENCE</scope>
</reference>
<comment type="caution">
    <text evidence="3">The sequence shown here is derived from an EMBL/GenBank/DDBJ whole genome shotgun (WGS) entry which is preliminary data.</text>
</comment>
<protein>
    <recommendedName>
        <fullName evidence="5">Transposase (Putative), gypsy type</fullName>
    </recommendedName>
</protein>
<keyword evidence="4" id="KW-1185">Reference proteome</keyword>
<proteinExistence type="predicted"/>
<name>A0ABQ5GTM1_9ASTR</name>